<proteinExistence type="predicted"/>
<feature type="signal peptide" evidence="1">
    <location>
        <begin position="1"/>
        <end position="21"/>
    </location>
</feature>
<protein>
    <submittedName>
        <fullName evidence="2">Uncharacterized protein</fullName>
    </submittedName>
</protein>
<organism evidence="2">
    <name type="scientific">Tanacetum cinerariifolium</name>
    <name type="common">Dalmatian daisy</name>
    <name type="synonym">Chrysanthemum cinerariifolium</name>
    <dbReference type="NCBI Taxonomy" id="118510"/>
    <lineage>
        <taxon>Eukaryota</taxon>
        <taxon>Viridiplantae</taxon>
        <taxon>Streptophyta</taxon>
        <taxon>Embryophyta</taxon>
        <taxon>Tracheophyta</taxon>
        <taxon>Spermatophyta</taxon>
        <taxon>Magnoliopsida</taxon>
        <taxon>eudicotyledons</taxon>
        <taxon>Gunneridae</taxon>
        <taxon>Pentapetalae</taxon>
        <taxon>asterids</taxon>
        <taxon>campanulids</taxon>
        <taxon>Asterales</taxon>
        <taxon>Asteraceae</taxon>
        <taxon>Asteroideae</taxon>
        <taxon>Anthemideae</taxon>
        <taxon>Anthemidinae</taxon>
        <taxon>Tanacetum</taxon>
    </lineage>
</organism>
<name>A0A699QPE6_TANCI</name>
<keyword evidence="1" id="KW-0732">Signal</keyword>
<accession>A0A699QPE6</accession>
<comment type="caution">
    <text evidence="2">The sequence shown here is derived from an EMBL/GenBank/DDBJ whole genome shotgun (WGS) entry which is preliminary data.</text>
</comment>
<evidence type="ECO:0000256" key="1">
    <source>
        <dbReference type="SAM" id="SignalP"/>
    </source>
</evidence>
<dbReference type="AlphaFoldDB" id="A0A699QPE6"/>
<feature type="non-terminal residue" evidence="2">
    <location>
        <position position="48"/>
    </location>
</feature>
<gene>
    <name evidence="2" type="ORF">Tci_846359</name>
</gene>
<sequence>MVVWWWLSWSGDAGVVHVVVAWSGRGGSSGDEGTAAMVMRMAAGVVVW</sequence>
<feature type="chain" id="PRO_5025613967" evidence="1">
    <location>
        <begin position="22"/>
        <end position="48"/>
    </location>
</feature>
<reference evidence="2" key="1">
    <citation type="journal article" date="2019" name="Sci. Rep.">
        <title>Draft genome of Tanacetum cinerariifolium, the natural source of mosquito coil.</title>
        <authorList>
            <person name="Yamashiro T."/>
            <person name="Shiraishi A."/>
            <person name="Satake H."/>
            <person name="Nakayama K."/>
        </authorList>
    </citation>
    <scope>NUCLEOTIDE SEQUENCE</scope>
</reference>
<evidence type="ECO:0000313" key="2">
    <source>
        <dbReference type="EMBL" id="GFC74389.1"/>
    </source>
</evidence>
<dbReference type="EMBL" id="BKCJ011047055">
    <property type="protein sequence ID" value="GFC74389.1"/>
    <property type="molecule type" value="Genomic_DNA"/>
</dbReference>